<evidence type="ECO:0000313" key="1">
    <source>
        <dbReference type="EMBL" id="CAF1405147.1"/>
    </source>
</evidence>
<dbReference type="EMBL" id="CAJNOV010010417">
    <property type="protein sequence ID" value="CAF1405147.1"/>
    <property type="molecule type" value="Genomic_DNA"/>
</dbReference>
<sequence length="129" mass="14931">MKQYCRVGNICSASGFFALPNTSTYSVAKYTLESFSNCLRHEMTPWVLYISIIESSALKISMNEVYASILQDVRKQLSTDIQQRWEIDFSNNLIIQKVNSPYITHADYPDKIVQVVRHVVMNKNPRICY</sequence>
<dbReference type="Gene3D" id="3.40.50.720">
    <property type="entry name" value="NAD(P)-binding Rossmann-like Domain"/>
    <property type="match status" value="1"/>
</dbReference>
<evidence type="ECO:0000313" key="4">
    <source>
        <dbReference type="EMBL" id="CAF3772765.1"/>
    </source>
</evidence>
<dbReference type="Proteomes" id="UP000663855">
    <property type="component" value="Unassembled WGS sequence"/>
</dbReference>
<evidence type="ECO:0000313" key="7">
    <source>
        <dbReference type="Proteomes" id="UP000663855"/>
    </source>
</evidence>
<dbReference type="PANTHER" id="PTHR43313">
    <property type="entry name" value="SHORT-CHAIN DEHYDROGENASE/REDUCTASE FAMILY 9C"/>
    <property type="match status" value="1"/>
</dbReference>
<dbReference type="Proteomes" id="UP000676336">
    <property type="component" value="Unassembled WGS sequence"/>
</dbReference>
<dbReference type="EMBL" id="CAJNRE010003202">
    <property type="protein sequence ID" value="CAF2012540.1"/>
    <property type="molecule type" value="Genomic_DNA"/>
</dbReference>
<dbReference type="EMBL" id="CAJNOW010013168">
    <property type="protein sequence ID" value="CAF1618320.1"/>
    <property type="molecule type" value="Genomic_DNA"/>
</dbReference>
<dbReference type="GO" id="GO:0008202">
    <property type="term" value="P:steroid metabolic process"/>
    <property type="evidence" value="ECO:0007669"/>
    <property type="project" value="TreeGrafter"/>
</dbReference>
<dbReference type="Proteomes" id="UP000681720">
    <property type="component" value="Unassembled WGS sequence"/>
</dbReference>
<proteinExistence type="predicted"/>
<accession>A0A815L684</accession>
<evidence type="ECO:0000313" key="3">
    <source>
        <dbReference type="EMBL" id="CAF2012540.1"/>
    </source>
</evidence>
<dbReference type="EMBL" id="CAJOBI010316132">
    <property type="protein sequence ID" value="CAF5177214.1"/>
    <property type="molecule type" value="Genomic_DNA"/>
</dbReference>
<dbReference type="OrthoDB" id="5296at2759"/>
<dbReference type="Proteomes" id="UP000681967">
    <property type="component" value="Unassembled WGS sequence"/>
</dbReference>
<reference evidence="1" key="1">
    <citation type="submission" date="2021-02" db="EMBL/GenBank/DDBJ databases">
        <authorList>
            <person name="Nowell W R."/>
        </authorList>
    </citation>
    <scope>NUCLEOTIDE SEQUENCE</scope>
</reference>
<dbReference type="SUPFAM" id="SSF51735">
    <property type="entry name" value="NAD(P)-binding Rossmann-fold domains"/>
    <property type="match status" value="1"/>
</dbReference>
<comment type="caution">
    <text evidence="1">The sequence shown here is derived from an EMBL/GenBank/DDBJ whole genome shotgun (WGS) entry which is preliminary data.</text>
</comment>
<dbReference type="EMBL" id="CAJOBJ010000420">
    <property type="protein sequence ID" value="CAF3821410.1"/>
    <property type="molecule type" value="Genomic_DNA"/>
</dbReference>
<dbReference type="EMBL" id="CAJOBH010000229">
    <property type="protein sequence ID" value="CAF3772765.1"/>
    <property type="molecule type" value="Genomic_DNA"/>
</dbReference>
<organism evidence="1 7">
    <name type="scientific">Rotaria magnacalcarata</name>
    <dbReference type="NCBI Taxonomy" id="392030"/>
    <lineage>
        <taxon>Eukaryota</taxon>
        <taxon>Metazoa</taxon>
        <taxon>Spiralia</taxon>
        <taxon>Gnathifera</taxon>
        <taxon>Rotifera</taxon>
        <taxon>Eurotatoria</taxon>
        <taxon>Bdelloidea</taxon>
        <taxon>Philodinida</taxon>
        <taxon>Philodinidae</taxon>
        <taxon>Rotaria</taxon>
    </lineage>
</organism>
<dbReference type="Proteomes" id="UP000663834">
    <property type="component" value="Unassembled WGS sequence"/>
</dbReference>
<dbReference type="InterPro" id="IPR036291">
    <property type="entry name" value="NAD(P)-bd_dom_sf"/>
</dbReference>
<evidence type="ECO:0000313" key="5">
    <source>
        <dbReference type="EMBL" id="CAF3821410.1"/>
    </source>
</evidence>
<dbReference type="GO" id="GO:0016491">
    <property type="term" value="F:oxidoreductase activity"/>
    <property type="evidence" value="ECO:0007669"/>
    <property type="project" value="TreeGrafter"/>
</dbReference>
<evidence type="ECO:0000313" key="6">
    <source>
        <dbReference type="EMBL" id="CAF5177214.1"/>
    </source>
</evidence>
<name>A0A815L684_9BILA</name>
<evidence type="ECO:0000313" key="2">
    <source>
        <dbReference type="EMBL" id="CAF1618320.1"/>
    </source>
</evidence>
<dbReference type="PANTHER" id="PTHR43313:SF1">
    <property type="entry name" value="3BETA-HYDROXYSTEROID DEHYDROGENASE DHS-16"/>
    <property type="match status" value="1"/>
</dbReference>
<dbReference type="Proteomes" id="UP000663824">
    <property type="component" value="Unassembled WGS sequence"/>
</dbReference>
<gene>
    <name evidence="4" type="ORF">BYL167_LOCUS1492</name>
    <name evidence="1" type="ORF">CJN711_LOCUS22184</name>
    <name evidence="5" type="ORF">GIL414_LOCUS2242</name>
    <name evidence="2" type="ORF">KQP761_LOCUS24324</name>
    <name evidence="3" type="ORF">MBJ925_LOCUS8800</name>
    <name evidence="6" type="ORF">SMN809_LOCUS67829</name>
</gene>
<dbReference type="AlphaFoldDB" id="A0A815L684"/>
<protein>
    <submittedName>
        <fullName evidence="1">Uncharacterized protein</fullName>
    </submittedName>
</protein>